<evidence type="ECO:0000256" key="1">
    <source>
        <dbReference type="SAM" id="Phobius"/>
    </source>
</evidence>
<keyword evidence="1" id="KW-0812">Transmembrane</keyword>
<evidence type="ECO:0000313" key="2">
    <source>
        <dbReference type="EMBL" id="PUZ59531.1"/>
    </source>
</evidence>
<proteinExistence type="predicted"/>
<gene>
    <name evidence="2" type="ORF">GQ55_4G049900</name>
</gene>
<accession>A0A2T7DVC9</accession>
<keyword evidence="1" id="KW-1133">Transmembrane helix</keyword>
<evidence type="ECO:0000313" key="3">
    <source>
        <dbReference type="Proteomes" id="UP000244336"/>
    </source>
</evidence>
<feature type="transmembrane region" description="Helical" evidence="1">
    <location>
        <begin position="89"/>
        <end position="108"/>
    </location>
</feature>
<dbReference type="AlphaFoldDB" id="A0A2T7DVC9"/>
<organism evidence="2 3">
    <name type="scientific">Panicum hallii var. hallii</name>
    <dbReference type="NCBI Taxonomy" id="1504633"/>
    <lineage>
        <taxon>Eukaryota</taxon>
        <taxon>Viridiplantae</taxon>
        <taxon>Streptophyta</taxon>
        <taxon>Embryophyta</taxon>
        <taxon>Tracheophyta</taxon>
        <taxon>Spermatophyta</taxon>
        <taxon>Magnoliopsida</taxon>
        <taxon>Liliopsida</taxon>
        <taxon>Poales</taxon>
        <taxon>Poaceae</taxon>
        <taxon>PACMAD clade</taxon>
        <taxon>Panicoideae</taxon>
        <taxon>Panicodae</taxon>
        <taxon>Paniceae</taxon>
        <taxon>Panicinae</taxon>
        <taxon>Panicum</taxon>
        <taxon>Panicum sect. Panicum</taxon>
    </lineage>
</organism>
<dbReference type="EMBL" id="CM009752">
    <property type="protein sequence ID" value="PUZ59531.1"/>
    <property type="molecule type" value="Genomic_DNA"/>
</dbReference>
<dbReference type="Gramene" id="PUZ59531">
    <property type="protein sequence ID" value="PUZ59531"/>
    <property type="gene ID" value="GQ55_4G049900"/>
</dbReference>
<reference evidence="2 3" key="1">
    <citation type="submission" date="2018-04" db="EMBL/GenBank/DDBJ databases">
        <title>WGS assembly of Panicum hallii var. hallii HAL2.</title>
        <authorList>
            <person name="Lovell J."/>
            <person name="Jenkins J."/>
            <person name="Lowry D."/>
            <person name="Mamidi S."/>
            <person name="Sreedasyam A."/>
            <person name="Weng X."/>
            <person name="Barry K."/>
            <person name="Bonette J."/>
            <person name="Campitelli B."/>
            <person name="Daum C."/>
            <person name="Gordon S."/>
            <person name="Gould B."/>
            <person name="Lipzen A."/>
            <person name="MacQueen A."/>
            <person name="Palacio-Mejia J."/>
            <person name="Plott C."/>
            <person name="Shakirov E."/>
            <person name="Shu S."/>
            <person name="Yoshinaga Y."/>
            <person name="Zane M."/>
            <person name="Rokhsar D."/>
            <person name="Grimwood J."/>
            <person name="Schmutz J."/>
            <person name="Juenger T."/>
        </authorList>
    </citation>
    <scope>NUCLEOTIDE SEQUENCE [LARGE SCALE GENOMIC DNA]</scope>
    <source>
        <strain evidence="3">cv. HAL2</strain>
    </source>
</reference>
<keyword evidence="3" id="KW-1185">Reference proteome</keyword>
<sequence length="109" mass="11349">MAEQGEPLQPRPPAVVPVMHGRRLHQHPLADAARALMLVGAGTSVLSTVGRSPGGGANAGQAFTGLLLWLLGVWLLLALAPVARRFPRAALVGAATANAVLNLCFMPWN</sequence>
<feature type="transmembrane region" description="Helical" evidence="1">
    <location>
        <begin position="62"/>
        <end position="82"/>
    </location>
</feature>
<keyword evidence="1" id="KW-0472">Membrane</keyword>
<protein>
    <submittedName>
        <fullName evidence="2">Uncharacterized protein</fullName>
    </submittedName>
</protein>
<dbReference type="Proteomes" id="UP000244336">
    <property type="component" value="Chromosome 4"/>
</dbReference>
<name>A0A2T7DVC9_9POAL</name>